<dbReference type="InterPro" id="IPR013151">
    <property type="entry name" value="Immunoglobulin_dom"/>
</dbReference>
<dbReference type="PROSITE" id="PS50835">
    <property type="entry name" value="IG_LIKE"/>
    <property type="match status" value="1"/>
</dbReference>
<dbReference type="GO" id="GO:0005886">
    <property type="term" value="C:plasma membrane"/>
    <property type="evidence" value="ECO:0007669"/>
    <property type="project" value="InterPro"/>
</dbReference>
<dbReference type="SUPFAM" id="SSF48726">
    <property type="entry name" value="Immunoglobulin"/>
    <property type="match status" value="1"/>
</dbReference>
<keyword evidence="2" id="KW-1133">Transmembrane helix</keyword>
<feature type="transmembrane region" description="Helical" evidence="2">
    <location>
        <begin position="174"/>
        <end position="193"/>
    </location>
</feature>
<evidence type="ECO:0000256" key="1">
    <source>
        <dbReference type="ARBA" id="ARBA00023319"/>
    </source>
</evidence>
<dbReference type="PANTHER" id="PTHR37996">
    <property type="entry name" value="B- AND T-LYMPHOCYTE ATTENUATOR"/>
    <property type="match status" value="1"/>
</dbReference>
<accession>A0A834CFR1</accession>
<keyword evidence="1" id="KW-0393">Immunoglobulin domain</keyword>
<dbReference type="InterPro" id="IPR036179">
    <property type="entry name" value="Ig-like_dom_sf"/>
</dbReference>
<dbReference type="GO" id="GO:0002768">
    <property type="term" value="P:immune response-regulating cell surface receptor signaling pathway"/>
    <property type="evidence" value="ECO:0007669"/>
    <property type="project" value="InterPro"/>
</dbReference>
<dbReference type="InterPro" id="IPR003598">
    <property type="entry name" value="Ig_sub2"/>
</dbReference>
<protein>
    <submittedName>
        <fullName evidence="5">B- and T-lymphocyte attenuator</fullName>
    </submittedName>
</protein>
<evidence type="ECO:0000256" key="3">
    <source>
        <dbReference type="SAM" id="SignalP"/>
    </source>
</evidence>
<feature type="signal peptide" evidence="3">
    <location>
        <begin position="1"/>
        <end position="27"/>
    </location>
</feature>
<dbReference type="Proteomes" id="UP000646548">
    <property type="component" value="Unassembled WGS sequence"/>
</dbReference>
<evidence type="ECO:0000313" key="6">
    <source>
        <dbReference type="Proteomes" id="UP000646548"/>
    </source>
</evidence>
<dbReference type="PANTHER" id="PTHR37996:SF1">
    <property type="entry name" value="B- AND T-LYMPHOCYTE ATTENUATOR"/>
    <property type="match status" value="1"/>
</dbReference>
<reference evidence="5" key="1">
    <citation type="journal article" name="BMC Genomics">
        <title>Long-read sequencing and de novo genome assembly of marine medaka (Oryzias melastigma).</title>
        <authorList>
            <person name="Liang P."/>
            <person name="Saqib H.S.A."/>
            <person name="Ni X."/>
            <person name="Shen Y."/>
        </authorList>
    </citation>
    <scope>NUCLEOTIDE SEQUENCE</scope>
    <source>
        <strain evidence="5">Bigg-433</strain>
    </source>
</reference>
<dbReference type="InterPro" id="IPR003599">
    <property type="entry name" value="Ig_sub"/>
</dbReference>
<dbReference type="Pfam" id="PF00047">
    <property type="entry name" value="ig"/>
    <property type="match status" value="1"/>
</dbReference>
<dbReference type="SMART" id="SM00409">
    <property type="entry name" value="IG"/>
    <property type="match status" value="1"/>
</dbReference>
<dbReference type="SMART" id="SM00408">
    <property type="entry name" value="IGc2"/>
    <property type="match status" value="1"/>
</dbReference>
<proteinExistence type="predicted"/>
<organism evidence="5 6">
    <name type="scientific">Oryzias melastigma</name>
    <name type="common">Marine medaka</name>
    <dbReference type="NCBI Taxonomy" id="30732"/>
    <lineage>
        <taxon>Eukaryota</taxon>
        <taxon>Metazoa</taxon>
        <taxon>Chordata</taxon>
        <taxon>Craniata</taxon>
        <taxon>Vertebrata</taxon>
        <taxon>Euteleostomi</taxon>
        <taxon>Actinopterygii</taxon>
        <taxon>Neopterygii</taxon>
        <taxon>Teleostei</taxon>
        <taxon>Neoteleostei</taxon>
        <taxon>Acanthomorphata</taxon>
        <taxon>Ovalentaria</taxon>
        <taxon>Atherinomorphae</taxon>
        <taxon>Beloniformes</taxon>
        <taxon>Adrianichthyidae</taxon>
        <taxon>Oryziinae</taxon>
        <taxon>Oryzias</taxon>
    </lineage>
</organism>
<evidence type="ECO:0000256" key="2">
    <source>
        <dbReference type="SAM" id="Phobius"/>
    </source>
</evidence>
<dbReference type="InterPro" id="IPR039257">
    <property type="entry name" value="BTLA"/>
</dbReference>
<sequence>MMMVHKNRTAVHLLMSAALLLTLNADSEDGCSAEVKVRRNTKYDVFQGAELRIQCPVSFCSLPPPTVIWKKFEEPQIQISSSRGIKIIWEQNNKFNGASILVFEKIHRNDSGLYRCEINTNVGHCIKVSVHGQNENIKTKTSNQSSTENPEVSTVTTTDGLLTEQACSDVYRQYFYRTLGVLAFVLVLTAVCFTSKRCYKG</sequence>
<feature type="chain" id="PRO_5032485073" evidence="3">
    <location>
        <begin position="28"/>
        <end position="201"/>
    </location>
</feature>
<dbReference type="GO" id="GO:0038023">
    <property type="term" value="F:signaling receptor activity"/>
    <property type="evidence" value="ECO:0007669"/>
    <property type="project" value="InterPro"/>
</dbReference>
<dbReference type="InterPro" id="IPR013783">
    <property type="entry name" value="Ig-like_fold"/>
</dbReference>
<keyword evidence="2" id="KW-0812">Transmembrane</keyword>
<evidence type="ECO:0000259" key="4">
    <source>
        <dbReference type="PROSITE" id="PS50835"/>
    </source>
</evidence>
<dbReference type="Gene3D" id="2.60.40.10">
    <property type="entry name" value="Immunoglobulins"/>
    <property type="match status" value="1"/>
</dbReference>
<name>A0A834CFR1_ORYME</name>
<dbReference type="EMBL" id="WKFB01000349">
    <property type="protein sequence ID" value="KAF6725985.1"/>
    <property type="molecule type" value="Genomic_DNA"/>
</dbReference>
<feature type="domain" description="Ig-like" evidence="4">
    <location>
        <begin position="33"/>
        <end position="129"/>
    </location>
</feature>
<dbReference type="InterPro" id="IPR007110">
    <property type="entry name" value="Ig-like_dom"/>
</dbReference>
<evidence type="ECO:0000313" key="5">
    <source>
        <dbReference type="EMBL" id="KAF6725985.1"/>
    </source>
</evidence>
<dbReference type="AlphaFoldDB" id="A0A834CFR1"/>
<comment type="caution">
    <text evidence="5">The sequence shown here is derived from an EMBL/GenBank/DDBJ whole genome shotgun (WGS) entry which is preliminary data.</text>
</comment>
<keyword evidence="3" id="KW-0732">Signal</keyword>
<keyword evidence="2" id="KW-0472">Membrane</keyword>
<gene>
    <name evidence="5" type="ORF">FQA47_015768</name>
</gene>